<protein>
    <recommendedName>
        <fullName evidence="12">Protein kinase domain-containing protein</fullName>
    </recommendedName>
</protein>
<dbReference type="STRING" id="93759.A0A1R3H7U5"/>
<dbReference type="AlphaFoldDB" id="A0A1R3H7U5"/>
<dbReference type="InterPro" id="IPR024788">
    <property type="entry name" value="Malectin-like_Carb-bd_dom"/>
</dbReference>
<dbReference type="GO" id="GO:0005524">
    <property type="term" value="F:ATP binding"/>
    <property type="evidence" value="ECO:0007669"/>
    <property type="project" value="UniProtKB-UniRule"/>
</dbReference>
<evidence type="ECO:0000256" key="8">
    <source>
        <dbReference type="ARBA" id="ARBA00023170"/>
    </source>
</evidence>
<dbReference type="InterPro" id="IPR032675">
    <property type="entry name" value="LRR_dom_sf"/>
</dbReference>
<evidence type="ECO:0000256" key="10">
    <source>
        <dbReference type="SAM" id="Phobius"/>
    </source>
</evidence>
<reference evidence="14" key="1">
    <citation type="submission" date="2013-09" db="EMBL/GenBank/DDBJ databases">
        <title>Corchorus olitorius genome sequencing.</title>
        <authorList>
            <person name="Alam M."/>
            <person name="Haque M.S."/>
            <person name="Islam M.S."/>
            <person name="Emdad E.M."/>
            <person name="Islam M.M."/>
            <person name="Ahmed B."/>
            <person name="Halim A."/>
            <person name="Hossen Q.M.M."/>
            <person name="Hossain M.Z."/>
            <person name="Ahmed R."/>
            <person name="Khan M.M."/>
            <person name="Islam R."/>
            <person name="Rashid M.M."/>
            <person name="Khan S.A."/>
            <person name="Rahman M.S."/>
            <person name="Alam M."/>
            <person name="Yahiya A.S."/>
            <person name="Khan M.S."/>
            <person name="Azam M.S."/>
            <person name="Haque T."/>
            <person name="Lashkar M.Z.H."/>
            <person name="Akhand A.I."/>
            <person name="Morshed G."/>
            <person name="Roy S."/>
            <person name="Uddin K.S."/>
            <person name="Rabeya T."/>
            <person name="Hossain A.S."/>
            <person name="Chowdhury A."/>
            <person name="Snigdha A.R."/>
            <person name="Mortoza M.S."/>
            <person name="Matin S.A."/>
            <person name="Hoque S.M.E."/>
            <person name="Islam M.K."/>
            <person name="Roy D.K."/>
            <person name="Haider R."/>
            <person name="Moosa M.M."/>
            <person name="Elias S.M."/>
            <person name="Hasan A.M."/>
            <person name="Jahan S."/>
            <person name="Shafiuddin M."/>
            <person name="Mahmood N."/>
            <person name="Shommy N.S."/>
        </authorList>
    </citation>
    <scope>NUCLEOTIDE SEQUENCE [LARGE SCALE GENOMIC DNA]</scope>
    <source>
        <strain evidence="14">cv. O-4</strain>
    </source>
</reference>
<dbReference type="GO" id="GO:0004672">
    <property type="term" value="F:protein kinase activity"/>
    <property type="evidence" value="ECO:0007669"/>
    <property type="project" value="InterPro"/>
</dbReference>
<evidence type="ECO:0000256" key="1">
    <source>
        <dbReference type="ARBA" id="ARBA00004167"/>
    </source>
</evidence>
<dbReference type="OrthoDB" id="2017114at2759"/>
<dbReference type="SUPFAM" id="SSF52058">
    <property type="entry name" value="L domain-like"/>
    <property type="match status" value="1"/>
</dbReference>
<keyword evidence="2" id="KW-0433">Leucine-rich repeat</keyword>
<keyword evidence="5" id="KW-0677">Repeat</keyword>
<keyword evidence="9" id="KW-0547">Nucleotide-binding</keyword>
<evidence type="ECO:0000256" key="7">
    <source>
        <dbReference type="ARBA" id="ARBA00023136"/>
    </source>
</evidence>
<dbReference type="SUPFAM" id="SSF56112">
    <property type="entry name" value="Protein kinase-like (PK-like)"/>
    <property type="match status" value="1"/>
</dbReference>
<dbReference type="Gene3D" id="3.30.200.20">
    <property type="entry name" value="Phosphorylase Kinase, domain 1"/>
    <property type="match status" value="1"/>
</dbReference>
<dbReference type="InterPro" id="IPR011009">
    <property type="entry name" value="Kinase-like_dom_sf"/>
</dbReference>
<dbReference type="PROSITE" id="PS00107">
    <property type="entry name" value="PROTEIN_KINASE_ATP"/>
    <property type="match status" value="1"/>
</dbReference>
<dbReference type="InterPro" id="IPR000719">
    <property type="entry name" value="Prot_kinase_dom"/>
</dbReference>
<accession>A0A1R3H7U5</accession>
<evidence type="ECO:0000256" key="9">
    <source>
        <dbReference type="PROSITE-ProRule" id="PRU10141"/>
    </source>
</evidence>
<dbReference type="InterPro" id="IPR017441">
    <property type="entry name" value="Protein_kinase_ATP_BS"/>
</dbReference>
<keyword evidence="14" id="KW-1185">Reference proteome</keyword>
<dbReference type="Pfam" id="PF13855">
    <property type="entry name" value="LRR_8"/>
    <property type="match status" value="1"/>
</dbReference>
<evidence type="ECO:0000256" key="11">
    <source>
        <dbReference type="SAM" id="SignalP"/>
    </source>
</evidence>
<dbReference type="PANTHER" id="PTHR45631">
    <property type="entry name" value="OS07G0107800 PROTEIN-RELATED"/>
    <property type="match status" value="1"/>
</dbReference>
<dbReference type="Gene3D" id="3.80.10.10">
    <property type="entry name" value="Ribonuclease Inhibitor"/>
    <property type="match status" value="1"/>
</dbReference>
<name>A0A1R3H7U5_9ROSI</name>
<keyword evidence="6 10" id="KW-1133">Transmembrane helix</keyword>
<keyword evidence="8" id="KW-0675">Receptor</keyword>
<keyword evidence="3 10" id="KW-0812">Transmembrane</keyword>
<feature type="binding site" evidence="9">
    <location>
        <position position="605"/>
    </location>
    <ligand>
        <name>ATP</name>
        <dbReference type="ChEBI" id="CHEBI:30616"/>
    </ligand>
</feature>
<comment type="subcellular location">
    <subcellularLocation>
        <location evidence="1">Membrane</location>
        <topology evidence="1">Single-pass membrane protein</topology>
    </subcellularLocation>
</comment>
<evidence type="ECO:0000256" key="5">
    <source>
        <dbReference type="ARBA" id="ARBA00022737"/>
    </source>
</evidence>
<proteinExistence type="predicted"/>
<dbReference type="Pfam" id="PF00069">
    <property type="entry name" value="Pkinase"/>
    <property type="match status" value="1"/>
</dbReference>
<dbReference type="Pfam" id="PF12819">
    <property type="entry name" value="Malectin_like"/>
    <property type="match status" value="1"/>
</dbReference>
<evidence type="ECO:0000256" key="4">
    <source>
        <dbReference type="ARBA" id="ARBA00022729"/>
    </source>
</evidence>
<sequence length="792" mass="88977">MEVLNHFLLVLIITSFYSANLVQTQDQSGFISIDCGLTANTSYTEDTTGINYISDAPYIETGISNKILPEYIAVKQRQVWSLRSFPEGVRNCYNIKLRKGDKYKIKVSFMYGNYDEKNELPRFDLHLGPNFWDSVIITDVSTSAFKEIIHVIPSNRLQICLVNTDNGIPFISSIELRLLQNSTYTTQAGSLELFTRLDIGPRDGDTFRYKEDVYDRSWWPFLDSNWKQINTSLSIDSSNDNYQPPLLAMRTAGTPIDPSLPMNISFNAGLDAELYAYMHFAEIEKLQANESRKFNISYNGYHWYGPYSPYYLVADFIYSISPSMGGKHMFSIYRTEDSTHPPILNAIEMYLVKNFPQSETVQKDVDAILNIKSNYGLKRINWQGDPCAPRDYLWEGLNCSYNDYDPPRIVSLDLSSSQLTGEIPPSIESLTQLENLDLSNNNLTGPVPEFLAKLQFLKVLNLEGNKLSGTLPSKLLERSNNGLKLRVEGNPDLCASSTCEKKKKTTTTRKAVVPVVSAVASFFVLIIIVLAVLWRFKWRKVRKPLGGDRVNVESEITSQSLETKKKLFTYAEVQRMTNNFERILGKGGFGIVFHGYLEGTQVAVKMLSLSSVQGTKQFQAEDLQAKLADFGLSKPFPVEGGTHVSASIAGTPGYLDPEYYVSNRLTEKNDVYSFGIVLLEIITSRPVIAQTNNERTHISQWVSSMLSMGDIKRIVDPRLQGDFDVNSVWKAVEVAMACLSPTSARRPTMNQIVTELSECLSAERASNGENESLDSVGLITMNLGTMSTPLAR</sequence>
<dbReference type="EMBL" id="AWUE01020751">
    <property type="protein sequence ID" value="OMO66429.1"/>
    <property type="molecule type" value="Genomic_DNA"/>
</dbReference>
<gene>
    <name evidence="13" type="ORF">COLO4_30558</name>
</gene>
<evidence type="ECO:0000313" key="14">
    <source>
        <dbReference type="Proteomes" id="UP000187203"/>
    </source>
</evidence>
<feature type="transmembrane region" description="Helical" evidence="10">
    <location>
        <begin position="511"/>
        <end position="534"/>
    </location>
</feature>
<evidence type="ECO:0000256" key="3">
    <source>
        <dbReference type="ARBA" id="ARBA00022692"/>
    </source>
</evidence>
<dbReference type="FunFam" id="3.80.10.10:FF:000129">
    <property type="entry name" value="Leucine-rich repeat receptor-like kinase"/>
    <property type="match status" value="1"/>
</dbReference>
<keyword evidence="9" id="KW-0067">ATP-binding</keyword>
<dbReference type="Proteomes" id="UP000187203">
    <property type="component" value="Unassembled WGS sequence"/>
</dbReference>
<feature type="domain" description="Protein kinase" evidence="12">
    <location>
        <begin position="318"/>
        <end position="760"/>
    </location>
</feature>
<dbReference type="GO" id="GO:0016020">
    <property type="term" value="C:membrane"/>
    <property type="evidence" value="ECO:0007669"/>
    <property type="project" value="UniProtKB-SubCell"/>
</dbReference>
<keyword evidence="7 10" id="KW-0472">Membrane</keyword>
<evidence type="ECO:0000259" key="12">
    <source>
        <dbReference type="PROSITE" id="PS50011"/>
    </source>
</evidence>
<dbReference type="PROSITE" id="PS50011">
    <property type="entry name" value="PROTEIN_KINASE_DOM"/>
    <property type="match status" value="1"/>
</dbReference>
<dbReference type="Gene3D" id="1.10.510.10">
    <property type="entry name" value="Transferase(Phosphotransferase) domain 1"/>
    <property type="match status" value="1"/>
</dbReference>
<evidence type="ECO:0000313" key="13">
    <source>
        <dbReference type="EMBL" id="OMO66429.1"/>
    </source>
</evidence>
<evidence type="ECO:0000256" key="6">
    <source>
        <dbReference type="ARBA" id="ARBA00022989"/>
    </source>
</evidence>
<organism evidence="13 14">
    <name type="scientific">Corchorus olitorius</name>
    <dbReference type="NCBI Taxonomy" id="93759"/>
    <lineage>
        <taxon>Eukaryota</taxon>
        <taxon>Viridiplantae</taxon>
        <taxon>Streptophyta</taxon>
        <taxon>Embryophyta</taxon>
        <taxon>Tracheophyta</taxon>
        <taxon>Spermatophyta</taxon>
        <taxon>Magnoliopsida</taxon>
        <taxon>eudicotyledons</taxon>
        <taxon>Gunneridae</taxon>
        <taxon>Pentapetalae</taxon>
        <taxon>rosids</taxon>
        <taxon>malvids</taxon>
        <taxon>Malvales</taxon>
        <taxon>Malvaceae</taxon>
        <taxon>Grewioideae</taxon>
        <taxon>Apeibeae</taxon>
        <taxon>Corchorus</taxon>
    </lineage>
</organism>
<dbReference type="InterPro" id="IPR001611">
    <property type="entry name" value="Leu-rich_rpt"/>
</dbReference>
<evidence type="ECO:0000256" key="2">
    <source>
        <dbReference type="ARBA" id="ARBA00022614"/>
    </source>
</evidence>
<comment type="caution">
    <text evidence="13">The sequence shown here is derived from an EMBL/GenBank/DDBJ whole genome shotgun (WGS) entry which is preliminary data.</text>
</comment>
<feature type="chain" id="PRO_5013136729" description="Protein kinase domain-containing protein" evidence="11">
    <location>
        <begin position="25"/>
        <end position="792"/>
    </location>
</feature>
<keyword evidence="4 11" id="KW-0732">Signal</keyword>
<feature type="signal peptide" evidence="11">
    <location>
        <begin position="1"/>
        <end position="24"/>
    </location>
</feature>
<dbReference type="PANTHER" id="PTHR45631:SF202">
    <property type="entry name" value="SENESCENCE-INDUCED RECEPTOR-LIKE SERINE_THREONINE-PROTEIN KINASE"/>
    <property type="match status" value="1"/>
</dbReference>